<reference evidence="2 3" key="1">
    <citation type="submission" date="2020-10" db="EMBL/GenBank/DDBJ databases">
        <title>Sequencing the genomes of 1000 actinobacteria strains.</title>
        <authorList>
            <person name="Klenk H.-P."/>
        </authorList>
    </citation>
    <scope>NUCLEOTIDE SEQUENCE [LARGE SCALE GENOMIC DNA]</scope>
    <source>
        <strain evidence="2 3">DSM 43748</strain>
    </source>
</reference>
<proteinExistence type="predicted"/>
<evidence type="ECO:0000313" key="2">
    <source>
        <dbReference type="EMBL" id="MBE1560050.1"/>
    </source>
</evidence>
<sequence>MAAVERLRESLRRHEVFVPGLRKWGDPTAGLLTGAEWERARPRICDELNLSPQPGTDVERWAATLDFAYRHATPSDFAIGQDWPGRTYSVNGCDTNPGYGSDLRGWNLGPPSHDRFLKEFPQVSSNTLGFRSIATGTPTGGHDQSAARLKSTTALPESIEGAQVTTPCWPWLDLVNGESPVRLSLASTSEISRCQKSSPGWTSEIPHPRASERLPSPSEITNMIGSRPVLAVSRPDPVSRP</sequence>
<keyword evidence="3" id="KW-1185">Reference proteome</keyword>
<protein>
    <submittedName>
        <fullName evidence="2">Uncharacterized protein</fullName>
    </submittedName>
</protein>
<organism evidence="2 3">
    <name type="scientific">Nonomuraea africana</name>
    <dbReference type="NCBI Taxonomy" id="46171"/>
    <lineage>
        <taxon>Bacteria</taxon>
        <taxon>Bacillati</taxon>
        <taxon>Actinomycetota</taxon>
        <taxon>Actinomycetes</taxon>
        <taxon>Streptosporangiales</taxon>
        <taxon>Streptosporangiaceae</taxon>
        <taxon>Nonomuraea</taxon>
    </lineage>
</organism>
<name>A0ABR9KDM3_9ACTN</name>
<dbReference type="EMBL" id="JADBEF010000001">
    <property type="protein sequence ID" value="MBE1560050.1"/>
    <property type="molecule type" value="Genomic_DNA"/>
</dbReference>
<gene>
    <name evidence="2" type="ORF">H4W81_002829</name>
</gene>
<evidence type="ECO:0000313" key="3">
    <source>
        <dbReference type="Proteomes" id="UP000661607"/>
    </source>
</evidence>
<feature type="region of interest" description="Disordered" evidence="1">
    <location>
        <begin position="195"/>
        <end position="221"/>
    </location>
</feature>
<dbReference type="RefSeq" id="WP_192775196.1">
    <property type="nucleotide sequence ID" value="NZ_BAAASY010000044.1"/>
</dbReference>
<comment type="caution">
    <text evidence="2">The sequence shown here is derived from an EMBL/GenBank/DDBJ whole genome shotgun (WGS) entry which is preliminary data.</text>
</comment>
<accession>A0ABR9KDM3</accession>
<dbReference type="Proteomes" id="UP000661607">
    <property type="component" value="Unassembled WGS sequence"/>
</dbReference>
<evidence type="ECO:0000256" key="1">
    <source>
        <dbReference type="SAM" id="MobiDB-lite"/>
    </source>
</evidence>